<proteinExistence type="predicted"/>
<dbReference type="AlphaFoldDB" id="A0AAV4CSH0"/>
<reference evidence="1 2" key="1">
    <citation type="journal article" date="2021" name="Elife">
        <title>Chloroplast acquisition without the gene transfer in kleptoplastic sea slugs, Plakobranchus ocellatus.</title>
        <authorList>
            <person name="Maeda T."/>
            <person name="Takahashi S."/>
            <person name="Yoshida T."/>
            <person name="Shimamura S."/>
            <person name="Takaki Y."/>
            <person name="Nagai Y."/>
            <person name="Toyoda A."/>
            <person name="Suzuki Y."/>
            <person name="Arimoto A."/>
            <person name="Ishii H."/>
            <person name="Satoh N."/>
            <person name="Nishiyama T."/>
            <person name="Hasebe M."/>
            <person name="Maruyama T."/>
            <person name="Minagawa J."/>
            <person name="Obokata J."/>
            <person name="Shigenobu S."/>
        </authorList>
    </citation>
    <scope>NUCLEOTIDE SEQUENCE [LARGE SCALE GENOMIC DNA]</scope>
</reference>
<gene>
    <name evidence="1" type="ORF">PoB_006130000</name>
</gene>
<comment type="caution">
    <text evidence="1">The sequence shown here is derived from an EMBL/GenBank/DDBJ whole genome shotgun (WGS) entry which is preliminary data.</text>
</comment>
<name>A0AAV4CSH0_9GAST</name>
<evidence type="ECO:0000313" key="2">
    <source>
        <dbReference type="Proteomes" id="UP000735302"/>
    </source>
</evidence>
<organism evidence="1 2">
    <name type="scientific">Plakobranchus ocellatus</name>
    <dbReference type="NCBI Taxonomy" id="259542"/>
    <lineage>
        <taxon>Eukaryota</taxon>
        <taxon>Metazoa</taxon>
        <taxon>Spiralia</taxon>
        <taxon>Lophotrochozoa</taxon>
        <taxon>Mollusca</taxon>
        <taxon>Gastropoda</taxon>
        <taxon>Heterobranchia</taxon>
        <taxon>Euthyneura</taxon>
        <taxon>Panpulmonata</taxon>
        <taxon>Sacoglossa</taxon>
        <taxon>Placobranchoidea</taxon>
        <taxon>Plakobranchidae</taxon>
        <taxon>Plakobranchus</taxon>
    </lineage>
</organism>
<dbReference type="Proteomes" id="UP000735302">
    <property type="component" value="Unassembled WGS sequence"/>
</dbReference>
<accession>A0AAV4CSH0</accession>
<sequence length="98" mass="11444">MHFDRAIHGNPTALQMKRLIMVSLCQCHCYSMDENPQHQYCPPGPDSLDVYKIRSALANHTYHFAHCDRIHTPLDMDLLQHTSLQFMSMQHEIIWLPA</sequence>
<protein>
    <submittedName>
        <fullName evidence="1">Uncharacterized protein</fullName>
    </submittedName>
</protein>
<dbReference type="EMBL" id="BLXT01006933">
    <property type="protein sequence ID" value="GFO34795.1"/>
    <property type="molecule type" value="Genomic_DNA"/>
</dbReference>
<evidence type="ECO:0000313" key="1">
    <source>
        <dbReference type="EMBL" id="GFO34795.1"/>
    </source>
</evidence>
<keyword evidence="2" id="KW-1185">Reference proteome</keyword>